<feature type="domain" description="PDZ GRASP-type" evidence="8">
    <location>
        <begin position="111"/>
        <end position="229"/>
    </location>
</feature>
<evidence type="ECO:0000259" key="8">
    <source>
        <dbReference type="PROSITE" id="PS51865"/>
    </source>
</evidence>
<dbReference type="KEGG" id="tng:GSTEN00015072G001"/>
<dbReference type="SUPFAM" id="SSF50156">
    <property type="entry name" value="PDZ domain-like"/>
    <property type="match status" value="2"/>
</dbReference>
<accession>Q4SNY6</accession>
<name>Q4SNY6_TETNG</name>
<dbReference type="GO" id="GO:0046872">
    <property type="term" value="F:metal ion binding"/>
    <property type="evidence" value="ECO:0007669"/>
    <property type="project" value="UniProtKB-KW"/>
</dbReference>
<feature type="binding site" evidence="6">
    <location>
        <position position="18"/>
    </location>
    <ligand>
        <name>Zn(2+)</name>
        <dbReference type="ChEBI" id="CHEBI:29105"/>
    </ligand>
</feature>
<dbReference type="GO" id="GO:0000139">
    <property type="term" value="C:Golgi membrane"/>
    <property type="evidence" value="ECO:0007669"/>
    <property type="project" value="UniProtKB-SubCell"/>
</dbReference>
<evidence type="ECO:0000313" key="9">
    <source>
        <dbReference type="EMBL" id="CAF97646.1"/>
    </source>
</evidence>
<evidence type="ECO:0000256" key="6">
    <source>
        <dbReference type="PIRSR" id="PIRSR607583-1"/>
    </source>
</evidence>
<sequence length="457" mass="48101">MGGSQSVEIPGGGTEGYHVLRVQENSPGHRAGLEPFFDFIVSINNTRLNKDNDTLKDLLKASVEKPVKMLVYSSKTLELREATVTPSNLWGGQGLLGVSIRFCSFEGANENVWHVLEVEPNSPAALAGLRPHTDYIIGADTVMNEVSEAKGSHPSHLHPLWNVTCPFCSPSSSLQSEDLFSLIESHEGKGLKLYVYNTDTDNCREVVITPNSAWGGDGSLGCGIGYGYLHRIPTKPFGEGKKISFPGNSASDPISPLKDGFTEVQLSAVSPPPAAPVVPPTRLEDSLAGLSISAAPPTVPSELQTGRRLLGISVVFQWKSDGVNKCPCSPGLPTVPLLPSSTSPSFSPLAPLNPAATGFNPTTTLPGLMPLAGGLPPLPNLPNLNLPLPDLSSVSLPIGSTGRGAAPARFHSLGDSHGGRRGRGGRPHGSRLHECQGITSAHGNNTNIVIEEIGCIV</sequence>
<evidence type="ECO:0000256" key="5">
    <source>
        <dbReference type="ARBA" id="ARBA00023136"/>
    </source>
</evidence>
<keyword evidence="6" id="KW-0479">Metal-binding</keyword>
<dbReference type="Gene3D" id="2.30.42.10">
    <property type="match status" value="2"/>
</dbReference>
<protein>
    <submittedName>
        <fullName evidence="9">(spotted green pufferfish) hypothetical protein</fullName>
    </submittedName>
</protein>
<dbReference type="AlphaFoldDB" id="Q4SNY6"/>
<proteinExistence type="inferred from homology"/>
<dbReference type="PANTHER" id="PTHR12893">
    <property type="entry name" value="GOLGI REASSEMBLY STACKING PROTEIN GRASP"/>
    <property type="match status" value="1"/>
</dbReference>
<dbReference type="GO" id="GO:0007030">
    <property type="term" value="P:Golgi organization"/>
    <property type="evidence" value="ECO:0007669"/>
    <property type="project" value="TreeGrafter"/>
</dbReference>
<dbReference type="InterPro" id="IPR036034">
    <property type="entry name" value="PDZ_sf"/>
</dbReference>
<organism evidence="9">
    <name type="scientific">Tetraodon nigroviridis</name>
    <name type="common">Spotted green pufferfish</name>
    <name type="synonym">Chelonodon nigroviridis</name>
    <dbReference type="NCBI Taxonomy" id="99883"/>
    <lineage>
        <taxon>Eukaryota</taxon>
        <taxon>Metazoa</taxon>
        <taxon>Chordata</taxon>
        <taxon>Craniata</taxon>
        <taxon>Vertebrata</taxon>
        <taxon>Euteleostomi</taxon>
        <taxon>Actinopterygii</taxon>
        <taxon>Neopterygii</taxon>
        <taxon>Teleostei</taxon>
        <taxon>Neoteleostei</taxon>
        <taxon>Acanthomorphata</taxon>
        <taxon>Eupercaria</taxon>
        <taxon>Tetraodontiformes</taxon>
        <taxon>Tetradontoidea</taxon>
        <taxon>Tetraodontidae</taxon>
        <taxon>Tetraodon</taxon>
    </lineage>
</organism>
<keyword evidence="6" id="KW-0862">Zinc</keyword>
<evidence type="ECO:0000256" key="7">
    <source>
        <dbReference type="SAM" id="MobiDB-lite"/>
    </source>
</evidence>
<reference evidence="9" key="2">
    <citation type="submission" date="2004-02" db="EMBL/GenBank/DDBJ databases">
        <authorList>
            <consortium name="Genoscope"/>
            <consortium name="Whitehead Institute Centre for Genome Research"/>
        </authorList>
    </citation>
    <scope>NUCLEOTIDE SEQUENCE</scope>
</reference>
<dbReference type="InterPro" id="IPR024958">
    <property type="entry name" value="GRASP_PDZ"/>
</dbReference>
<dbReference type="Pfam" id="PF04495">
    <property type="entry name" value="GRASP55_65"/>
    <property type="match status" value="1"/>
</dbReference>
<feature type="compositionally biased region" description="Basic residues" evidence="7">
    <location>
        <begin position="419"/>
        <end position="430"/>
    </location>
</feature>
<feature type="region of interest" description="Disordered" evidence="7">
    <location>
        <begin position="410"/>
        <end position="431"/>
    </location>
</feature>
<comment type="caution">
    <text evidence="9">The sequence shown here is derived from an EMBL/GenBank/DDBJ whole genome shotgun (WGS) entry which is preliminary data.</text>
</comment>
<comment type="similarity">
    <text evidence="2">Belongs to the GORASP family.</text>
</comment>
<evidence type="ECO:0000256" key="1">
    <source>
        <dbReference type="ARBA" id="ARBA00004394"/>
    </source>
</evidence>
<keyword evidence="3" id="KW-0677">Repeat</keyword>
<evidence type="ECO:0000256" key="4">
    <source>
        <dbReference type="ARBA" id="ARBA00023034"/>
    </source>
</evidence>
<gene>
    <name evidence="9" type="ORF">GSTENG00015072001</name>
</gene>
<dbReference type="PROSITE" id="PS51865">
    <property type="entry name" value="PDZ_GRASP"/>
    <property type="match status" value="2"/>
</dbReference>
<dbReference type="EMBL" id="CAAE01014542">
    <property type="protein sequence ID" value="CAF97646.1"/>
    <property type="molecule type" value="Genomic_DNA"/>
</dbReference>
<keyword evidence="5" id="KW-0472">Membrane</keyword>
<feature type="binding site" evidence="6">
    <location>
        <position position="103"/>
    </location>
    <ligand>
        <name>Zn(2+)</name>
        <dbReference type="ChEBI" id="CHEBI:29105"/>
    </ligand>
</feature>
<comment type="subcellular location">
    <subcellularLocation>
        <location evidence="1">Golgi apparatus membrane</location>
    </subcellularLocation>
</comment>
<feature type="domain" description="PDZ GRASP-type" evidence="8">
    <location>
        <begin position="15"/>
        <end position="105"/>
    </location>
</feature>
<evidence type="ECO:0000256" key="3">
    <source>
        <dbReference type="ARBA" id="ARBA00022737"/>
    </source>
</evidence>
<dbReference type="FunFam" id="2.30.42.10:FF:000056">
    <property type="entry name" value="Golgi reassembly-stacking protein 2 isoform 1"/>
    <property type="match status" value="1"/>
</dbReference>
<keyword evidence="4" id="KW-0333">Golgi apparatus</keyword>
<dbReference type="PANTHER" id="PTHR12893:SF1">
    <property type="entry name" value="GOLGI REASSEMBLY-STACKING PROTEIN 2"/>
    <property type="match status" value="1"/>
</dbReference>
<evidence type="ECO:0000256" key="2">
    <source>
        <dbReference type="ARBA" id="ARBA00007144"/>
    </source>
</evidence>
<reference evidence="9" key="1">
    <citation type="journal article" date="2004" name="Nature">
        <title>Genome duplication in the teleost fish Tetraodon nigroviridis reveals the early vertebrate proto-karyotype.</title>
        <authorList>
            <person name="Jaillon O."/>
            <person name="Aury J.-M."/>
            <person name="Brunet F."/>
            <person name="Petit J.-L."/>
            <person name="Stange-Thomann N."/>
            <person name="Mauceli E."/>
            <person name="Bouneau L."/>
            <person name="Fischer C."/>
            <person name="Ozouf-Costaz C."/>
            <person name="Bernot A."/>
            <person name="Nicaud S."/>
            <person name="Jaffe D."/>
            <person name="Fisher S."/>
            <person name="Lutfalla G."/>
            <person name="Dossat C."/>
            <person name="Segurens B."/>
            <person name="Dasilva C."/>
            <person name="Salanoubat M."/>
            <person name="Levy M."/>
            <person name="Boudet N."/>
            <person name="Castellano S."/>
            <person name="Anthouard V."/>
            <person name="Jubin C."/>
            <person name="Castelli V."/>
            <person name="Katinka M."/>
            <person name="Vacherie B."/>
            <person name="Biemont C."/>
            <person name="Skalli Z."/>
            <person name="Cattolico L."/>
            <person name="Poulain J."/>
            <person name="De Berardinis V."/>
            <person name="Cruaud C."/>
            <person name="Duprat S."/>
            <person name="Brottier P."/>
            <person name="Coutanceau J.-P."/>
            <person name="Gouzy J."/>
            <person name="Parra G."/>
            <person name="Lardier G."/>
            <person name="Chapple C."/>
            <person name="McKernan K.J."/>
            <person name="McEwan P."/>
            <person name="Bosak S."/>
            <person name="Kellis M."/>
            <person name="Volff J.-N."/>
            <person name="Guigo R."/>
            <person name="Zody M.C."/>
            <person name="Mesirov J."/>
            <person name="Lindblad-Toh K."/>
            <person name="Birren B."/>
            <person name="Nusbaum C."/>
            <person name="Kahn D."/>
            <person name="Robinson-Rechavi M."/>
            <person name="Laudet V."/>
            <person name="Schachter V."/>
            <person name="Quetier F."/>
            <person name="Saurin W."/>
            <person name="Scarpelli C."/>
            <person name="Wincker P."/>
            <person name="Lander E.S."/>
            <person name="Weissenbach J."/>
            <person name="Roest Crollius H."/>
        </authorList>
    </citation>
    <scope>NUCLEOTIDE SEQUENCE [LARGE SCALE GENOMIC DNA]</scope>
</reference>
<dbReference type="InterPro" id="IPR007583">
    <property type="entry name" value="GRASP55_65"/>
</dbReference>
<dbReference type="OrthoDB" id="3318at2759"/>